<reference evidence="1" key="1">
    <citation type="submission" date="2021-06" db="EMBL/GenBank/DDBJ databases">
        <authorList>
            <person name="Kallberg Y."/>
            <person name="Tangrot J."/>
            <person name="Rosling A."/>
        </authorList>
    </citation>
    <scope>NUCLEOTIDE SEQUENCE</scope>
    <source>
        <strain evidence="1">CL356</strain>
    </source>
</reference>
<gene>
    <name evidence="1" type="ORF">ACOLOM_LOCUS12734</name>
</gene>
<dbReference type="EMBL" id="CAJVPT010053653">
    <property type="protein sequence ID" value="CAG8751938.1"/>
    <property type="molecule type" value="Genomic_DNA"/>
</dbReference>
<evidence type="ECO:0000313" key="2">
    <source>
        <dbReference type="Proteomes" id="UP000789525"/>
    </source>
</evidence>
<feature type="non-terminal residue" evidence="1">
    <location>
        <position position="160"/>
    </location>
</feature>
<name>A0ACA9QIH9_9GLOM</name>
<comment type="caution">
    <text evidence="1">The sequence shown here is derived from an EMBL/GenBank/DDBJ whole genome shotgun (WGS) entry which is preliminary data.</text>
</comment>
<evidence type="ECO:0000313" key="1">
    <source>
        <dbReference type="EMBL" id="CAG8751938.1"/>
    </source>
</evidence>
<protein>
    <submittedName>
        <fullName evidence="1">15749_t:CDS:1</fullName>
    </submittedName>
</protein>
<keyword evidence="2" id="KW-1185">Reference proteome</keyword>
<dbReference type="Proteomes" id="UP000789525">
    <property type="component" value="Unassembled WGS sequence"/>
</dbReference>
<sequence>AQLVHMIKDNLKVLTLAIGDGANDVSMIQAADVGVGISGEEGLQAVNSSDYAIAQDRQLFLQELGHSRGSFLVPNLLRLEHNIVRVPLSAPVDPGTVDDDVLMAIPELYRYGREGTHFGLRKFTWYMVDAVLQAAIVFFLTTYSYSLTSSRSDGYQIAMY</sequence>
<proteinExistence type="predicted"/>
<feature type="non-terminal residue" evidence="1">
    <location>
        <position position="1"/>
    </location>
</feature>
<accession>A0ACA9QIH9</accession>
<organism evidence="1 2">
    <name type="scientific">Acaulospora colombiana</name>
    <dbReference type="NCBI Taxonomy" id="27376"/>
    <lineage>
        <taxon>Eukaryota</taxon>
        <taxon>Fungi</taxon>
        <taxon>Fungi incertae sedis</taxon>
        <taxon>Mucoromycota</taxon>
        <taxon>Glomeromycotina</taxon>
        <taxon>Glomeromycetes</taxon>
        <taxon>Diversisporales</taxon>
        <taxon>Acaulosporaceae</taxon>
        <taxon>Acaulospora</taxon>
    </lineage>
</organism>